<protein>
    <recommendedName>
        <fullName evidence="1">DUF7587 domain-containing protein</fullName>
    </recommendedName>
</protein>
<accession>A0AAN6IDS5</accession>
<feature type="domain" description="DUF7587" evidence="1">
    <location>
        <begin position="64"/>
        <end position="200"/>
    </location>
</feature>
<dbReference type="InterPro" id="IPR056009">
    <property type="entry name" value="DUF7587"/>
</dbReference>
<evidence type="ECO:0000313" key="2">
    <source>
        <dbReference type="EMBL" id="KAI1614197.1"/>
    </source>
</evidence>
<dbReference type="Proteomes" id="UP001203852">
    <property type="component" value="Unassembled WGS sequence"/>
</dbReference>
<sequence>MVEKTAVTTGWSSISLLVSVPAKVAMPFPSPTFYRLEDGKPSGFWMHTAHIVDMQAVQIVTHTIPRYFFRVLSEISAGVNTNDWFRSEAVRQGLGAAMEDTSEADIRENLRDHMHEKKDGFASQWISFTKSLLVALNRAVRLKQKGHKNIRLAIVDTFKLDSESKIFSARALLKAYDINLFLRNLEGAEILVWGELIAPATLIPLEEYLRGERVENGLFEEGFRQLQPQHFKPLGEDTDTIRKQRSGALNANLRAPCHIRPTNYSTTRDSQQKNRRVPMAANIMRKQVDVVKKHFPLEFQFPVLIALLSSLLYKFERDSVVEQLEVIKDDPMIFNYDCWIRPFKSPDLPELDFHDILLKEAGESLGLKVFSLDVLLKTGKARRFSVPSTPQTILPSFNQTNVDAAIYYGDKAITAMKKRKAEEDAQARSAADAQAKRLRKAVRPTEMKLQDILDSIK</sequence>
<dbReference type="AlphaFoldDB" id="A0AAN6IDS5"/>
<dbReference type="Pfam" id="PF24494">
    <property type="entry name" value="DUF7587"/>
    <property type="match status" value="1"/>
</dbReference>
<organism evidence="2 3">
    <name type="scientific">Exophiala viscosa</name>
    <dbReference type="NCBI Taxonomy" id="2486360"/>
    <lineage>
        <taxon>Eukaryota</taxon>
        <taxon>Fungi</taxon>
        <taxon>Dikarya</taxon>
        <taxon>Ascomycota</taxon>
        <taxon>Pezizomycotina</taxon>
        <taxon>Eurotiomycetes</taxon>
        <taxon>Chaetothyriomycetidae</taxon>
        <taxon>Chaetothyriales</taxon>
        <taxon>Herpotrichiellaceae</taxon>
        <taxon>Exophiala</taxon>
    </lineage>
</organism>
<dbReference type="EMBL" id="MU404353">
    <property type="protein sequence ID" value="KAI1614197.1"/>
    <property type="molecule type" value="Genomic_DNA"/>
</dbReference>
<keyword evidence="3" id="KW-1185">Reference proteome</keyword>
<gene>
    <name evidence="2" type="ORF">EDD36DRAFT_418043</name>
</gene>
<evidence type="ECO:0000259" key="1">
    <source>
        <dbReference type="Pfam" id="PF24494"/>
    </source>
</evidence>
<comment type="caution">
    <text evidence="2">The sequence shown here is derived from an EMBL/GenBank/DDBJ whole genome shotgun (WGS) entry which is preliminary data.</text>
</comment>
<proteinExistence type="predicted"/>
<name>A0AAN6IDS5_9EURO</name>
<reference evidence="2" key="1">
    <citation type="journal article" date="2022" name="bioRxiv">
        <title>Deciphering the potential niche of two novel black yeast fungi from a biological soil crust based on their genomes, phenotypes, and melanin regulation.</title>
        <authorList>
            <consortium name="DOE Joint Genome Institute"/>
            <person name="Carr E.C."/>
            <person name="Barton Q."/>
            <person name="Grambo S."/>
            <person name="Sullivan M."/>
            <person name="Renfro C.M."/>
            <person name="Kuo A."/>
            <person name="Pangilinan J."/>
            <person name="Lipzen A."/>
            <person name="Keymanesh K."/>
            <person name="Savage E."/>
            <person name="Barry K."/>
            <person name="Grigoriev I.V."/>
            <person name="Riekhof W.R."/>
            <person name="Harris S.S."/>
        </authorList>
    </citation>
    <scope>NUCLEOTIDE SEQUENCE</scope>
    <source>
        <strain evidence="2">JF 03-4F</strain>
    </source>
</reference>
<evidence type="ECO:0000313" key="3">
    <source>
        <dbReference type="Proteomes" id="UP001203852"/>
    </source>
</evidence>